<reference evidence="2 3" key="1">
    <citation type="submission" date="2016-11" db="EMBL/GenBank/DDBJ databases">
        <authorList>
            <person name="Varghese N."/>
            <person name="Submissions S."/>
        </authorList>
    </citation>
    <scope>NUCLEOTIDE SEQUENCE [LARGE SCALE GENOMIC DNA]</scope>
    <source>
        <strain evidence="2 3">PA</strain>
    </source>
</reference>
<feature type="transmembrane region" description="Helical" evidence="1">
    <location>
        <begin position="99"/>
        <end position="120"/>
    </location>
</feature>
<gene>
    <name evidence="2" type="ORF">SAMN05216246_107121</name>
</gene>
<evidence type="ECO:0000256" key="1">
    <source>
        <dbReference type="SAM" id="Phobius"/>
    </source>
</evidence>
<protein>
    <recommendedName>
        <fullName evidence="4">Integral membrane protein</fullName>
    </recommendedName>
</protein>
<comment type="caution">
    <text evidence="2">The sequence shown here is derived from an EMBL/GenBank/DDBJ whole genome shotgun (WGS) entry which is preliminary data.</text>
</comment>
<dbReference type="Pfam" id="PF10724">
    <property type="entry name" value="DUF2516"/>
    <property type="match status" value="1"/>
</dbReference>
<dbReference type="InterPro" id="IPR019662">
    <property type="entry name" value="DUF2516"/>
</dbReference>
<evidence type="ECO:0000313" key="2">
    <source>
        <dbReference type="EMBL" id="SHI94537.1"/>
    </source>
</evidence>
<accession>A0ABY1IBH7</accession>
<dbReference type="EMBL" id="FQYL01000007">
    <property type="protein sequence ID" value="SHI94537.1"/>
    <property type="molecule type" value="Genomic_DNA"/>
</dbReference>
<keyword evidence="1" id="KW-0812">Transmembrane</keyword>
<keyword evidence="1" id="KW-0472">Membrane</keyword>
<feature type="transmembrane region" description="Helical" evidence="1">
    <location>
        <begin position="55"/>
        <end position="79"/>
    </location>
</feature>
<name>A0ABY1IBH7_9ACTO</name>
<feature type="transmembrane region" description="Helical" evidence="1">
    <location>
        <begin position="17"/>
        <end position="35"/>
    </location>
</feature>
<dbReference type="RefSeq" id="WP_073453064.1">
    <property type="nucleotide sequence ID" value="NZ_BDIO01000006.1"/>
</dbReference>
<sequence>MSILITTANALAETVNYLQLAFILVAMALGAWAVVDSLIHQPDHYVAAGKRSKGFWVGLNAVGLTVVLLTGGLSVLALLGDAVASGLHGIAGRHPQSLSLFGLLGMVANAVYLADVRPALQVYRPIRVRSRIRRSGGGGSKGRWR</sequence>
<keyword evidence="1" id="KW-1133">Transmembrane helix</keyword>
<proteinExistence type="predicted"/>
<keyword evidence="3" id="KW-1185">Reference proteome</keyword>
<dbReference type="Proteomes" id="UP000184390">
    <property type="component" value="Unassembled WGS sequence"/>
</dbReference>
<evidence type="ECO:0008006" key="4">
    <source>
        <dbReference type="Google" id="ProtNLM"/>
    </source>
</evidence>
<organism evidence="2 3">
    <name type="scientific">Actinomyces denticolens</name>
    <dbReference type="NCBI Taxonomy" id="52767"/>
    <lineage>
        <taxon>Bacteria</taxon>
        <taxon>Bacillati</taxon>
        <taxon>Actinomycetota</taxon>
        <taxon>Actinomycetes</taxon>
        <taxon>Actinomycetales</taxon>
        <taxon>Actinomycetaceae</taxon>
        <taxon>Actinomyces</taxon>
    </lineage>
</organism>
<evidence type="ECO:0000313" key="3">
    <source>
        <dbReference type="Proteomes" id="UP000184390"/>
    </source>
</evidence>